<reference evidence="2" key="1">
    <citation type="journal article" date="2019" name="Int. J. Syst. Evol. Microbiol.">
        <title>The Global Catalogue of Microorganisms (GCM) 10K type strain sequencing project: providing services to taxonomists for standard genome sequencing and annotation.</title>
        <authorList>
            <consortium name="The Broad Institute Genomics Platform"/>
            <consortium name="The Broad Institute Genome Sequencing Center for Infectious Disease"/>
            <person name="Wu L."/>
            <person name="Ma J."/>
        </authorList>
    </citation>
    <scope>NUCLEOTIDE SEQUENCE [LARGE SCALE GENOMIC DNA]</scope>
    <source>
        <strain evidence="2">CGMCC 4.7204</strain>
    </source>
</reference>
<sequence length="92" mass="9748">MIGGLSLLLAKIVGELAIDLVVGIGARSRISACAWCRQRMISLATSPGSIPRMTELKVIAVGIPLLSTVTEMPPPLRVAWAETADIALFNCM</sequence>
<accession>A0ABV8LDL3</accession>
<evidence type="ECO:0000313" key="2">
    <source>
        <dbReference type="Proteomes" id="UP001595767"/>
    </source>
</evidence>
<dbReference type="RefSeq" id="WP_378554185.1">
    <property type="nucleotide sequence ID" value="NZ_JBHSBA010000015.1"/>
</dbReference>
<keyword evidence="2" id="KW-1185">Reference proteome</keyword>
<protein>
    <submittedName>
        <fullName evidence="1">Uncharacterized protein</fullName>
    </submittedName>
</protein>
<organism evidence="1 2">
    <name type="scientific">Nocardia rhizosphaerae</name>
    <dbReference type="NCBI Taxonomy" id="1691571"/>
    <lineage>
        <taxon>Bacteria</taxon>
        <taxon>Bacillati</taxon>
        <taxon>Actinomycetota</taxon>
        <taxon>Actinomycetes</taxon>
        <taxon>Mycobacteriales</taxon>
        <taxon>Nocardiaceae</taxon>
        <taxon>Nocardia</taxon>
    </lineage>
</organism>
<comment type="caution">
    <text evidence="1">The sequence shown here is derived from an EMBL/GenBank/DDBJ whole genome shotgun (WGS) entry which is preliminary data.</text>
</comment>
<dbReference type="EMBL" id="JBHSBA010000015">
    <property type="protein sequence ID" value="MFC4128424.1"/>
    <property type="molecule type" value="Genomic_DNA"/>
</dbReference>
<dbReference type="Proteomes" id="UP001595767">
    <property type="component" value="Unassembled WGS sequence"/>
</dbReference>
<name>A0ABV8LDL3_9NOCA</name>
<evidence type="ECO:0000313" key="1">
    <source>
        <dbReference type="EMBL" id="MFC4128424.1"/>
    </source>
</evidence>
<proteinExistence type="predicted"/>
<gene>
    <name evidence="1" type="ORF">ACFOW8_26200</name>
</gene>